<keyword evidence="9" id="KW-0157">Chromophore</keyword>
<keyword evidence="1" id="KW-0675">Receptor</keyword>
<evidence type="ECO:0000256" key="4">
    <source>
        <dbReference type="ARBA" id="ARBA00022643"/>
    </source>
</evidence>
<evidence type="ECO:0000256" key="1">
    <source>
        <dbReference type="ARBA" id="ARBA00022543"/>
    </source>
</evidence>
<feature type="compositionally biased region" description="Low complexity" evidence="11">
    <location>
        <begin position="895"/>
        <end position="916"/>
    </location>
</feature>
<keyword evidence="1" id="KW-0600">Photoreceptor protein</keyword>
<dbReference type="InterPro" id="IPR008271">
    <property type="entry name" value="Ser/Thr_kinase_AS"/>
</dbReference>
<dbReference type="PROSITE" id="PS00107">
    <property type="entry name" value="PROTEIN_KINASE_ATP"/>
    <property type="match status" value="1"/>
</dbReference>
<organism evidence="15">
    <name type="scientific">Tetraselmis chuii</name>
    <dbReference type="NCBI Taxonomy" id="63592"/>
    <lineage>
        <taxon>Eukaryota</taxon>
        <taxon>Viridiplantae</taxon>
        <taxon>Chlorophyta</taxon>
        <taxon>core chlorophytes</taxon>
        <taxon>Chlorodendrophyceae</taxon>
        <taxon>Chlorodendrales</taxon>
        <taxon>Chlorodendraceae</taxon>
        <taxon>Tetraselmis</taxon>
    </lineage>
</organism>
<dbReference type="Pfam" id="PF00069">
    <property type="entry name" value="Pkinase"/>
    <property type="match status" value="2"/>
</dbReference>
<feature type="domain" description="PAC" evidence="14">
    <location>
        <begin position="238"/>
        <end position="292"/>
    </location>
</feature>
<dbReference type="PANTHER" id="PTHR47429">
    <property type="entry name" value="PROTEIN TWIN LOV 1"/>
    <property type="match status" value="1"/>
</dbReference>
<evidence type="ECO:0000256" key="9">
    <source>
        <dbReference type="ARBA" id="ARBA00022991"/>
    </source>
</evidence>
<keyword evidence="5" id="KW-0808">Transferase</keyword>
<dbReference type="SMART" id="SM00091">
    <property type="entry name" value="PAS"/>
    <property type="match status" value="3"/>
</dbReference>
<dbReference type="PROSITE" id="PS50112">
    <property type="entry name" value="PAS"/>
    <property type="match status" value="2"/>
</dbReference>
<evidence type="ECO:0000313" key="15">
    <source>
        <dbReference type="EMBL" id="AML77346.1"/>
    </source>
</evidence>
<dbReference type="SUPFAM" id="SSF55785">
    <property type="entry name" value="PYP-like sensor domain (PAS domain)"/>
    <property type="match status" value="3"/>
</dbReference>
<dbReference type="EMBL" id="KU699379">
    <property type="protein sequence ID" value="AML77346.1"/>
    <property type="molecule type" value="mRNA"/>
</dbReference>
<feature type="domain" description="PAS" evidence="13">
    <location>
        <begin position="11"/>
        <end position="84"/>
    </location>
</feature>
<dbReference type="InterPro" id="IPR000700">
    <property type="entry name" value="PAS-assoc_C"/>
</dbReference>
<dbReference type="InterPro" id="IPR001610">
    <property type="entry name" value="PAC"/>
</dbReference>
<evidence type="ECO:0000256" key="2">
    <source>
        <dbReference type="ARBA" id="ARBA00022606"/>
    </source>
</evidence>
<evidence type="ECO:0000259" key="13">
    <source>
        <dbReference type="PROSITE" id="PS50112"/>
    </source>
</evidence>
<reference evidence="15" key="1">
    <citation type="journal article" date="2016" name="Proc. Natl. Acad. Sci. U.S.A.">
        <title>Functional and topological diversity of LOV domain photoreceptors.</title>
        <authorList>
            <person name="Glantz S.T."/>
            <person name="Carpenter E.J."/>
            <person name="Melkonian M."/>
            <person name="Gardner K.H."/>
            <person name="Boyden E.S."/>
            <person name="Wong G.K."/>
            <person name="Chow B.Y."/>
        </authorList>
    </citation>
    <scope>NUCLEOTIDE SEQUENCE</scope>
    <source>
        <strain evidence="15">HVNO_2000669</strain>
    </source>
</reference>
<evidence type="ECO:0000256" key="11">
    <source>
        <dbReference type="SAM" id="MobiDB-lite"/>
    </source>
</evidence>
<dbReference type="AlphaFoldDB" id="A0A126WY09"/>
<dbReference type="Pfam" id="PF13426">
    <property type="entry name" value="PAS_9"/>
    <property type="match status" value="3"/>
</dbReference>
<dbReference type="PROSITE" id="PS50011">
    <property type="entry name" value="PROTEIN_KINASE_DOM"/>
    <property type="match status" value="1"/>
</dbReference>
<feature type="region of interest" description="Disordered" evidence="11">
    <location>
        <begin position="344"/>
        <end position="371"/>
    </location>
</feature>
<accession>A0A126WY09</accession>
<keyword evidence="7" id="KW-0418">Kinase</keyword>
<dbReference type="InterPro" id="IPR011009">
    <property type="entry name" value="Kinase-like_dom_sf"/>
</dbReference>
<dbReference type="NCBIfam" id="TIGR00229">
    <property type="entry name" value="sensory_box"/>
    <property type="match status" value="2"/>
</dbReference>
<dbReference type="InterPro" id="IPR035965">
    <property type="entry name" value="PAS-like_dom_sf"/>
</dbReference>
<keyword evidence="3" id="KW-0285">Flavoprotein</keyword>
<evidence type="ECO:0000256" key="3">
    <source>
        <dbReference type="ARBA" id="ARBA00022630"/>
    </source>
</evidence>
<feature type="domain" description="Protein kinase" evidence="12">
    <location>
        <begin position="570"/>
        <end position="874"/>
    </location>
</feature>
<keyword evidence="6 10" id="KW-0547">Nucleotide-binding</keyword>
<feature type="compositionally biased region" description="Polar residues" evidence="11">
    <location>
        <begin position="921"/>
        <end position="930"/>
    </location>
</feature>
<feature type="region of interest" description="Disordered" evidence="11">
    <location>
        <begin position="892"/>
        <end position="930"/>
    </location>
</feature>
<evidence type="ECO:0000256" key="10">
    <source>
        <dbReference type="PROSITE-ProRule" id="PRU10141"/>
    </source>
</evidence>
<name>A0A126WY09_9CHLO</name>
<dbReference type="InterPro" id="IPR000719">
    <property type="entry name" value="Prot_kinase_dom"/>
</dbReference>
<dbReference type="Gene3D" id="3.30.450.20">
    <property type="entry name" value="PAS domain"/>
    <property type="match status" value="3"/>
</dbReference>
<keyword evidence="8 10" id="KW-0067">ATP-binding</keyword>
<feature type="domain" description="PAS" evidence="13">
    <location>
        <begin position="191"/>
        <end position="237"/>
    </location>
</feature>
<evidence type="ECO:0000256" key="5">
    <source>
        <dbReference type="ARBA" id="ARBA00022679"/>
    </source>
</evidence>
<dbReference type="InterPro" id="IPR017441">
    <property type="entry name" value="Protein_kinase_ATP_BS"/>
</dbReference>
<feature type="domain" description="PAC" evidence="14">
    <location>
        <begin position="85"/>
        <end position="139"/>
    </location>
</feature>
<proteinExistence type="evidence at transcript level"/>
<dbReference type="PROSITE" id="PS50113">
    <property type="entry name" value="PAC"/>
    <property type="match status" value="2"/>
</dbReference>
<evidence type="ECO:0000256" key="8">
    <source>
        <dbReference type="ARBA" id="ARBA00022840"/>
    </source>
</evidence>
<evidence type="ECO:0000256" key="7">
    <source>
        <dbReference type="ARBA" id="ARBA00022777"/>
    </source>
</evidence>
<dbReference type="SUPFAM" id="SSF56112">
    <property type="entry name" value="Protein kinase-like (PK-like)"/>
    <property type="match status" value="1"/>
</dbReference>
<dbReference type="PROSITE" id="PS00108">
    <property type="entry name" value="PROTEIN_KINASE_ST"/>
    <property type="match status" value="1"/>
</dbReference>
<feature type="binding site" evidence="10">
    <location>
        <position position="599"/>
    </location>
    <ligand>
        <name>ATP</name>
        <dbReference type="ChEBI" id="CHEBI:30616"/>
    </ligand>
</feature>
<dbReference type="GO" id="GO:0004672">
    <property type="term" value="F:protein kinase activity"/>
    <property type="evidence" value="ECO:0007669"/>
    <property type="project" value="InterPro"/>
</dbReference>
<evidence type="ECO:0000259" key="14">
    <source>
        <dbReference type="PROSITE" id="PS50113"/>
    </source>
</evidence>
<dbReference type="Gene3D" id="3.30.200.20">
    <property type="entry name" value="Phosphorylase Kinase, domain 1"/>
    <property type="match status" value="1"/>
</dbReference>
<sequence>MGGGDVFPLGNYRAANEVLSKIEHTFVVSDPTLPDCPVVFASDSFLRLCGYDRGEILGHNCRFLQGDDTNQAVVRELREAVMRAESVTCRLVNYKKNGEAFWNLLTLCPVKNAAGRVIKIVGVQIDVTSRLHEQEATVAQEGKTHATSVLKDVSQGIMHMENKSIHPGYDHMMDMKHTFVVSDPSLPDCPVVFCSDGFLKLTGYGRDEVLGRNCRFLQGERTSAAAVAEIKKAVHNGVECSVRLINYRKGGQPFWNFLTIRPVKNASGAVVKLIGVQIDVSNSTNGDERKSLVNYDGRIKDEAACIVSDITVKVGMELIDAEGEGGAAAGRPLPLAKRLSQQLMRKKPAAGGAHGGAGGRKKKGGGQARKQVPRVAIDLATTVERLDHAFLVCDLGMEESPVVFASDAFLRMMACHREDILGRHPRMLLNPESAVAAEAASKFENLLANNAEAGLRTEAVRSDGSAFPALIQLCPMKDAGGACKFVVVVVLDESGGERRDSLFDIASVGTALHDMMGAASTLADVDYNPFEELDAKSGQLAPKVHAAHDRGYQLLQTQVREGGALRLANFRLVRKLGSGASGEVSLVELGDSGHTFALKTVNKEDMVRRNKVNRVLTEDKVLRDVDHPFLALCYGTISTPKDIHYLLRCCEGGDLYQLLNSQGALKEEHVRFYVAEVITSLKYLHLLGFIYRDLKPENVLLDNGHAIVTDFDLTYARGNTIPRIQQTTVEIDVIMEDTDCVQKCGCAPRVHSSETARVQRPRLIASPVARANSFVGTQDYLAPEIIIGNCHSTPVDWWSLGVLCYELAFGTTPFQAPSRTEAFENIVNKPLEFPEHDHCSPLLADLIKGLLTKDPEKRLGSSGGAEEVMAHPFFNGLNWSLLRHMEPPFKAVPGSARRSYDSSSSYTSSISSDRVSAGGQRHSNNSTAIRSSGLAPHLEYNDY</sequence>
<dbReference type="CDD" id="cd00130">
    <property type="entry name" value="PAS"/>
    <property type="match status" value="3"/>
</dbReference>
<dbReference type="SMART" id="SM00220">
    <property type="entry name" value="S_TKc"/>
    <property type="match status" value="1"/>
</dbReference>
<dbReference type="InterPro" id="IPR000014">
    <property type="entry name" value="PAS"/>
</dbReference>
<dbReference type="GO" id="GO:0005524">
    <property type="term" value="F:ATP binding"/>
    <property type="evidence" value="ECO:0007669"/>
    <property type="project" value="UniProtKB-UniRule"/>
</dbReference>
<dbReference type="Gene3D" id="1.10.510.10">
    <property type="entry name" value="Transferase(Phosphotransferase) domain 1"/>
    <property type="match status" value="2"/>
</dbReference>
<evidence type="ECO:0000256" key="6">
    <source>
        <dbReference type="ARBA" id="ARBA00022741"/>
    </source>
</evidence>
<protein>
    <submittedName>
        <fullName evidence="15">Putative LOV domain-containing protein</fullName>
    </submittedName>
</protein>
<keyword evidence="2" id="KW-0716">Sensory transduction</keyword>
<evidence type="ECO:0000259" key="12">
    <source>
        <dbReference type="PROSITE" id="PS50011"/>
    </source>
</evidence>
<keyword evidence="4" id="KW-0288">FMN</keyword>
<dbReference type="PANTHER" id="PTHR47429:SF2">
    <property type="entry name" value="PROTEIN TWIN LOV 1"/>
    <property type="match status" value="1"/>
</dbReference>
<dbReference type="GO" id="GO:0005634">
    <property type="term" value="C:nucleus"/>
    <property type="evidence" value="ECO:0007669"/>
    <property type="project" value="TreeGrafter"/>
</dbReference>
<dbReference type="SMART" id="SM00086">
    <property type="entry name" value="PAC"/>
    <property type="match status" value="2"/>
</dbReference>
<dbReference type="GO" id="GO:0009882">
    <property type="term" value="F:blue light photoreceptor activity"/>
    <property type="evidence" value="ECO:0007669"/>
    <property type="project" value="UniProtKB-ARBA"/>
</dbReference>